<dbReference type="Proteomes" id="UP000233781">
    <property type="component" value="Unassembled WGS sequence"/>
</dbReference>
<keyword evidence="5" id="KW-1185">Reference proteome</keyword>
<sequence>MSHTTGAGREAFTATEARTYWDRRHAESDDLASGGNISMSRAENAMFYAVRTARLLEVLGTQSDPASPLRVLDAGCGQGHFSRAIASFGHRVDGIDTSEVAVAGCRAAAGPLESYAVSALQDWSPSHLYDVVVSIDVLYHLMDDREWEASVRHLASLVRLGGRIGLVDHQADADRAWSHYQKTRAASRYRAVLEECGMTVERFVRNDFRDDPAGMHVAVRVA</sequence>
<dbReference type="SUPFAM" id="SSF53335">
    <property type="entry name" value="S-adenosyl-L-methionine-dependent methyltransferases"/>
    <property type="match status" value="1"/>
</dbReference>
<gene>
    <name evidence="4" type="ORF">ATL31_2059</name>
</gene>
<dbReference type="OrthoDB" id="3366024at2"/>
<dbReference type="Gene3D" id="3.40.50.150">
    <property type="entry name" value="Vaccinia Virus protein VP39"/>
    <property type="match status" value="1"/>
</dbReference>
<keyword evidence="3" id="KW-0949">S-adenosyl-L-methionine</keyword>
<keyword evidence="1 4" id="KW-0489">Methyltransferase</keyword>
<accession>A0A2N3YK33</accession>
<dbReference type="EMBL" id="PJNE01000001">
    <property type="protein sequence ID" value="PKW27221.1"/>
    <property type="molecule type" value="Genomic_DNA"/>
</dbReference>
<proteinExistence type="predicted"/>
<dbReference type="RefSeq" id="WP_101395676.1">
    <property type="nucleotide sequence ID" value="NZ_PJNE01000001.1"/>
</dbReference>
<dbReference type="CDD" id="cd02440">
    <property type="entry name" value="AdoMet_MTases"/>
    <property type="match status" value="1"/>
</dbReference>
<evidence type="ECO:0000256" key="1">
    <source>
        <dbReference type="ARBA" id="ARBA00022603"/>
    </source>
</evidence>
<dbReference type="PANTHER" id="PTHR43464:SF19">
    <property type="entry name" value="UBIQUINONE BIOSYNTHESIS O-METHYLTRANSFERASE, MITOCHONDRIAL"/>
    <property type="match status" value="1"/>
</dbReference>
<evidence type="ECO:0000313" key="4">
    <source>
        <dbReference type="EMBL" id="PKW27221.1"/>
    </source>
</evidence>
<dbReference type="Pfam" id="PF13489">
    <property type="entry name" value="Methyltransf_23"/>
    <property type="match status" value="1"/>
</dbReference>
<keyword evidence="2 4" id="KW-0808">Transferase</keyword>
<dbReference type="InterPro" id="IPR029063">
    <property type="entry name" value="SAM-dependent_MTases_sf"/>
</dbReference>
<name>A0A2N3YK33_9MICO</name>
<dbReference type="GO" id="GO:0008168">
    <property type="term" value="F:methyltransferase activity"/>
    <property type="evidence" value="ECO:0007669"/>
    <property type="project" value="UniProtKB-KW"/>
</dbReference>
<comment type="caution">
    <text evidence="4">The sequence shown here is derived from an EMBL/GenBank/DDBJ whole genome shotgun (WGS) entry which is preliminary data.</text>
</comment>
<dbReference type="GO" id="GO:0032259">
    <property type="term" value="P:methylation"/>
    <property type="evidence" value="ECO:0007669"/>
    <property type="project" value="UniProtKB-KW"/>
</dbReference>
<reference evidence="4 5" key="1">
    <citation type="submission" date="2017-12" db="EMBL/GenBank/DDBJ databases">
        <title>Sequencing the genomes of 1000 Actinobacteria strains.</title>
        <authorList>
            <person name="Klenk H.-P."/>
        </authorList>
    </citation>
    <scope>NUCLEOTIDE SEQUENCE [LARGE SCALE GENOMIC DNA]</scope>
    <source>
        <strain evidence="4 5">DSM 12806</strain>
    </source>
</reference>
<evidence type="ECO:0000313" key="5">
    <source>
        <dbReference type="Proteomes" id="UP000233781"/>
    </source>
</evidence>
<organism evidence="4 5">
    <name type="scientific">Phycicoccus duodecadis</name>
    <dbReference type="NCBI Taxonomy" id="173053"/>
    <lineage>
        <taxon>Bacteria</taxon>
        <taxon>Bacillati</taxon>
        <taxon>Actinomycetota</taxon>
        <taxon>Actinomycetes</taxon>
        <taxon>Micrococcales</taxon>
        <taxon>Intrasporangiaceae</taxon>
        <taxon>Phycicoccus</taxon>
    </lineage>
</organism>
<dbReference type="PANTHER" id="PTHR43464">
    <property type="entry name" value="METHYLTRANSFERASE"/>
    <property type="match status" value="1"/>
</dbReference>
<evidence type="ECO:0000256" key="3">
    <source>
        <dbReference type="ARBA" id="ARBA00022691"/>
    </source>
</evidence>
<dbReference type="AlphaFoldDB" id="A0A2N3YK33"/>
<evidence type="ECO:0000256" key="2">
    <source>
        <dbReference type="ARBA" id="ARBA00022679"/>
    </source>
</evidence>
<protein>
    <submittedName>
        <fullName evidence="4">Methyltransferase family protein</fullName>
    </submittedName>
</protein>